<comment type="subcellular location">
    <subcellularLocation>
        <location evidence="1">Cytoplasm</location>
    </subcellularLocation>
</comment>
<dbReference type="Gene3D" id="3.40.50.150">
    <property type="entry name" value="Vaccinia Virus protein VP39"/>
    <property type="match status" value="1"/>
</dbReference>
<dbReference type="OrthoDB" id="296065at2759"/>
<dbReference type="PROSITE" id="PS00092">
    <property type="entry name" value="N6_MTASE"/>
    <property type="match status" value="1"/>
</dbReference>
<evidence type="ECO:0000256" key="3">
    <source>
        <dbReference type="ARBA" id="ARBA00022555"/>
    </source>
</evidence>
<feature type="domain" description="tRNA (guanine(10)-N(2))-methyltransferase TRMT11 N-terminal" evidence="12">
    <location>
        <begin position="1"/>
        <end position="160"/>
    </location>
</feature>
<dbReference type="GO" id="GO:0005737">
    <property type="term" value="C:cytoplasm"/>
    <property type="evidence" value="ECO:0007669"/>
    <property type="project" value="UniProtKB-SubCell"/>
</dbReference>
<evidence type="ECO:0000256" key="9">
    <source>
        <dbReference type="ARBA" id="ARBA00066937"/>
    </source>
</evidence>
<evidence type="ECO:0000256" key="8">
    <source>
        <dbReference type="ARBA" id="ARBA00022884"/>
    </source>
</evidence>
<evidence type="ECO:0000256" key="7">
    <source>
        <dbReference type="ARBA" id="ARBA00022694"/>
    </source>
</evidence>
<dbReference type="GO" id="GO:0000049">
    <property type="term" value="F:tRNA binding"/>
    <property type="evidence" value="ECO:0007669"/>
    <property type="project" value="UniProtKB-UniRule"/>
</dbReference>
<sequence length="457" mass="51869">MHETFRQPEIEALAELNKFTVEWLSYSDHSPFAIVRFSDNISPDSAAQALTTRSILLWSVHELWGEGTSYPLLHTDIQSRTSHLWSAYREPSFRFVVDSHQHSRPTAEQRAIFEELGYLDFQGPIVMKNPEHLFTVFEEYPLHTTVPKRLFFGRCLSESKGKAVVKYNLKKRTYIATTSMDAELSLITANIALCRPGSLAYDPFMGTGSFPLAAAHFGSTVFGSDLDGRSIRGKKGRNVAANFIQYGTSAQYLGGFAADLTNTPLKQGRFLDAILCDPPYGVREGLKVLGSTKDYLQREVVLKNGMLAHLKEDYIPPRKAYSFVRMLDDILDFSANMLVNDGRLSMWIPVAGAVEGDLDHENEGEGEVKDEENVQEYVIPQHPALVLVSQCRQDFNKWSRRLLTYRRLHDNQVDAHALATYQMRRLQIHEESSTGTADDLNAFRRQYFQGFKEPPRT</sequence>
<feature type="domain" description="Ribosomal RNA large subunit methyltransferase K/L-like methyltransferase" evidence="11">
    <location>
        <begin position="171"/>
        <end position="285"/>
    </location>
</feature>
<evidence type="ECO:0000313" key="13">
    <source>
        <dbReference type="EMBL" id="EMF16942.1"/>
    </source>
</evidence>
<dbReference type="Pfam" id="PF01170">
    <property type="entry name" value="UPF0020"/>
    <property type="match status" value="1"/>
</dbReference>
<evidence type="ECO:0000256" key="4">
    <source>
        <dbReference type="ARBA" id="ARBA00022603"/>
    </source>
</evidence>
<dbReference type="InterPro" id="IPR059073">
    <property type="entry name" value="TRMT11_N"/>
</dbReference>
<dbReference type="AlphaFoldDB" id="N1QKX1"/>
<organism evidence="13 14">
    <name type="scientific">Sphaerulina musiva (strain SO2202)</name>
    <name type="common">Poplar stem canker fungus</name>
    <name type="synonym">Septoria musiva</name>
    <dbReference type="NCBI Taxonomy" id="692275"/>
    <lineage>
        <taxon>Eukaryota</taxon>
        <taxon>Fungi</taxon>
        <taxon>Dikarya</taxon>
        <taxon>Ascomycota</taxon>
        <taxon>Pezizomycotina</taxon>
        <taxon>Dothideomycetes</taxon>
        <taxon>Dothideomycetidae</taxon>
        <taxon>Mycosphaerellales</taxon>
        <taxon>Mycosphaerellaceae</taxon>
        <taxon>Sphaerulina</taxon>
    </lineage>
</organism>
<keyword evidence="6 10" id="KW-0949">S-adenosyl-L-methionine</keyword>
<proteinExistence type="inferred from homology"/>
<evidence type="ECO:0000256" key="5">
    <source>
        <dbReference type="ARBA" id="ARBA00022679"/>
    </source>
</evidence>
<dbReference type="EC" id="2.1.1.214" evidence="9"/>
<dbReference type="InterPro" id="IPR016691">
    <property type="entry name" value="TRMT11"/>
</dbReference>
<evidence type="ECO:0000259" key="12">
    <source>
        <dbReference type="Pfam" id="PF25904"/>
    </source>
</evidence>
<keyword evidence="8 10" id="KW-0694">RNA-binding</keyword>
<dbReference type="Proteomes" id="UP000016931">
    <property type="component" value="Unassembled WGS sequence"/>
</dbReference>
<dbReference type="RefSeq" id="XP_016765063.1">
    <property type="nucleotide sequence ID" value="XM_016903436.1"/>
</dbReference>
<evidence type="ECO:0000256" key="1">
    <source>
        <dbReference type="ARBA" id="ARBA00004496"/>
    </source>
</evidence>
<dbReference type="OMA" id="AFNKWSR"/>
<dbReference type="InterPro" id="IPR000241">
    <property type="entry name" value="RlmKL-like_Mtase"/>
</dbReference>
<evidence type="ECO:0000313" key="14">
    <source>
        <dbReference type="Proteomes" id="UP000016931"/>
    </source>
</evidence>
<dbReference type="InterPro" id="IPR002052">
    <property type="entry name" value="DNA_methylase_N6_adenine_CS"/>
</dbReference>
<keyword evidence="4 10" id="KW-0489">Methyltransferase</keyword>
<dbReference type="STRING" id="692275.N1QKX1"/>
<dbReference type="GO" id="GO:0030488">
    <property type="term" value="P:tRNA methylation"/>
    <property type="evidence" value="ECO:0007669"/>
    <property type="project" value="EnsemblFungi"/>
</dbReference>
<dbReference type="EMBL" id="KB456260">
    <property type="protein sequence ID" value="EMF16942.1"/>
    <property type="molecule type" value="Genomic_DNA"/>
</dbReference>
<keyword evidence="3 10" id="KW-0820">tRNA-binding</keyword>
<evidence type="ECO:0000256" key="6">
    <source>
        <dbReference type="ARBA" id="ARBA00022691"/>
    </source>
</evidence>
<dbReference type="Pfam" id="PF25904">
    <property type="entry name" value="Tmrp11_N"/>
    <property type="match status" value="1"/>
</dbReference>
<dbReference type="HOGENOM" id="CLU_029646_3_0_1"/>
<name>N1QKX1_SPHMS</name>
<dbReference type="GO" id="GO:0160102">
    <property type="term" value="F:tRNA (guanine(10)-N2)-methyltransferase activity"/>
    <property type="evidence" value="ECO:0007669"/>
    <property type="project" value="UniProtKB-EC"/>
</dbReference>
<evidence type="ECO:0000256" key="2">
    <source>
        <dbReference type="ARBA" id="ARBA00022490"/>
    </source>
</evidence>
<reference evidence="13 14" key="1">
    <citation type="journal article" date="2012" name="PLoS Pathog.">
        <title>Diverse lifestyles and strategies of plant pathogenesis encoded in the genomes of eighteen Dothideomycetes fungi.</title>
        <authorList>
            <person name="Ohm R.A."/>
            <person name="Feau N."/>
            <person name="Henrissat B."/>
            <person name="Schoch C.L."/>
            <person name="Horwitz B.A."/>
            <person name="Barry K.W."/>
            <person name="Condon B.J."/>
            <person name="Copeland A.C."/>
            <person name="Dhillon B."/>
            <person name="Glaser F."/>
            <person name="Hesse C.N."/>
            <person name="Kosti I."/>
            <person name="LaButti K."/>
            <person name="Lindquist E.A."/>
            <person name="Lucas S."/>
            <person name="Salamov A.A."/>
            <person name="Bradshaw R.E."/>
            <person name="Ciuffetti L."/>
            <person name="Hamelin R.C."/>
            <person name="Kema G.H.J."/>
            <person name="Lawrence C."/>
            <person name="Scott J.A."/>
            <person name="Spatafora J.W."/>
            <person name="Turgeon B.G."/>
            <person name="de Wit P.J.G.M."/>
            <person name="Zhong S."/>
            <person name="Goodwin S.B."/>
            <person name="Grigoriev I.V."/>
        </authorList>
    </citation>
    <scope>NUCLEOTIDE SEQUENCE [LARGE SCALE GENOMIC DNA]</scope>
    <source>
        <strain evidence="13 14">SO2202</strain>
    </source>
</reference>
<dbReference type="InterPro" id="IPR029063">
    <property type="entry name" value="SAM-dependent_MTases_sf"/>
</dbReference>
<evidence type="ECO:0000256" key="10">
    <source>
        <dbReference type="PROSITE-ProRule" id="PRU00959"/>
    </source>
</evidence>
<comment type="similarity">
    <text evidence="10">Belongs to the class I-like SAM-binding methyltransferase superfamily. TRM11 methyltransferase family.</text>
</comment>
<dbReference type="PANTHER" id="PTHR13370">
    <property type="entry name" value="RNA METHYLASE-RELATED"/>
    <property type="match status" value="1"/>
</dbReference>
<dbReference type="PIRSF" id="PIRSF017259">
    <property type="entry name" value="tRNA_mtfrase_TRM11"/>
    <property type="match status" value="1"/>
</dbReference>
<dbReference type="SUPFAM" id="SSF53335">
    <property type="entry name" value="S-adenosyl-L-methionine-dependent methyltransferases"/>
    <property type="match status" value="1"/>
</dbReference>
<keyword evidence="5 10" id="KW-0808">Transferase</keyword>
<gene>
    <name evidence="13" type="ORF">SEPMUDRAFT_146069</name>
</gene>
<dbReference type="PANTHER" id="PTHR13370:SF3">
    <property type="entry name" value="TRNA (GUANINE(10)-N2)-METHYLTRANSFERASE HOMOLOG"/>
    <property type="match status" value="1"/>
</dbReference>
<dbReference type="eggNOG" id="KOG2671">
    <property type="taxonomic scope" value="Eukaryota"/>
</dbReference>
<keyword evidence="2" id="KW-0963">Cytoplasm</keyword>
<keyword evidence="7 10" id="KW-0819">tRNA processing</keyword>
<evidence type="ECO:0000259" key="11">
    <source>
        <dbReference type="Pfam" id="PF01170"/>
    </source>
</evidence>
<protein>
    <recommendedName>
        <fullName evidence="9">tRNA (guanine(10)-N(2))-methyltransferase</fullName>
        <ecNumber evidence="9">2.1.1.214</ecNumber>
    </recommendedName>
</protein>
<keyword evidence="14" id="KW-1185">Reference proteome</keyword>
<accession>N1QKX1</accession>
<dbReference type="GeneID" id="27900573"/>
<dbReference type="GO" id="GO:0043528">
    <property type="term" value="C:tRNA (m2G10) methyltransferase complex"/>
    <property type="evidence" value="ECO:0007669"/>
    <property type="project" value="EnsemblFungi"/>
</dbReference>
<dbReference type="PROSITE" id="PS51627">
    <property type="entry name" value="SAM_MT_TRM11"/>
    <property type="match status" value="1"/>
</dbReference>